<keyword evidence="2" id="KW-1133">Transmembrane helix</keyword>
<keyword evidence="2" id="KW-0472">Membrane</keyword>
<evidence type="ECO:0000256" key="2">
    <source>
        <dbReference type="SAM" id="Phobius"/>
    </source>
</evidence>
<keyword evidence="4" id="KW-1185">Reference proteome</keyword>
<reference evidence="3 4" key="1">
    <citation type="journal article" date="2015" name="Environ. Microbiol.">
        <title>Metagenome sequence of Elaphomyces granulatus from sporocarp tissue reveals Ascomycota ectomycorrhizal fingerprints of genome expansion and a Proteobacteria-rich microbiome.</title>
        <authorList>
            <person name="Quandt C.A."/>
            <person name="Kohler A."/>
            <person name="Hesse C.N."/>
            <person name="Sharpton T.J."/>
            <person name="Martin F."/>
            <person name="Spatafora J.W."/>
        </authorList>
    </citation>
    <scope>NUCLEOTIDE SEQUENCE [LARGE SCALE GENOMIC DNA]</scope>
    <source>
        <strain evidence="3 4">OSC145934</strain>
    </source>
</reference>
<dbReference type="EMBL" id="NPHW01004166">
    <property type="protein sequence ID" value="OXV08354.1"/>
    <property type="molecule type" value="Genomic_DNA"/>
</dbReference>
<dbReference type="Proteomes" id="UP000243515">
    <property type="component" value="Unassembled WGS sequence"/>
</dbReference>
<protein>
    <submittedName>
        <fullName evidence="3">Uncharacterized protein</fullName>
    </submittedName>
</protein>
<proteinExistence type="predicted"/>
<feature type="region of interest" description="Disordered" evidence="1">
    <location>
        <begin position="219"/>
        <end position="286"/>
    </location>
</feature>
<organism evidence="3 4">
    <name type="scientific">Elaphomyces granulatus</name>
    <dbReference type="NCBI Taxonomy" id="519963"/>
    <lineage>
        <taxon>Eukaryota</taxon>
        <taxon>Fungi</taxon>
        <taxon>Dikarya</taxon>
        <taxon>Ascomycota</taxon>
        <taxon>Pezizomycotina</taxon>
        <taxon>Eurotiomycetes</taxon>
        <taxon>Eurotiomycetidae</taxon>
        <taxon>Eurotiales</taxon>
        <taxon>Elaphomycetaceae</taxon>
        <taxon>Elaphomyces</taxon>
    </lineage>
</organism>
<feature type="compositionally biased region" description="Polar residues" evidence="1">
    <location>
        <begin position="236"/>
        <end position="247"/>
    </location>
</feature>
<evidence type="ECO:0000313" key="4">
    <source>
        <dbReference type="Proteomes" id="UP000243515"/>
    </source>
</evidence>
<keyword evidence="2" id="KW-0812">Transmembrane</keyword>
<gene>
    <name evidence="3" type="ORF">Egran_03880</name>
</gene>
<feature type="transmembrane region" description="Helical" evidence="2">
    <location>
        <begin position="136"/>
        <end position="154"/>
    </location>
</feature>
<dbReference type="AlphaFoldDB" id="A0A232LWA7"/>
<feature type="compositionally biased region" description="Basic and acidic residues" evidence="1">
    <location>
        <begin position="221"/>
        <end position="235"/>
    </location>
</feature>
<evidence type="ECO:0000256" key="1">
    <source>
        <dbReference type="SAM" id="MobiDB-lite"/>
    </source>
</evidence>
<comment type="caution">
    <text evidence="3">The sequence shown here is derived from an EMBL/GenBank/DDBJ whole genome shotgun (WGS) entry which is preliminary data.</text>
</comment>
<evidence type="ECO:0000313" key="3">
    <source>
        <dbReference type="EMBL" id="OXV08354.1"/>
    </source>
</evidence>
<accession>A0A232LWA7</accession>
<sequence length="286" mass="32184">MAPVLMIPQFLLPRGISPNTLRYAAATIGHTGSYARLSMSASQGCHFFSSSPSWKAKSEKDKQHVLAQPDKFRPPSHPARRVVQTRDGKIVGAATPYNYPGPSLSTKELEERKTKQYPNMFPPEGTVLHKFLTTQWIHAWIAMGVLISLAVFSFTTNFKRTSPFVDLLPPWSALLTHPIGTISQALSVFKMHVQHTSVMTREQRHRRNQDVEKRRQYRIAHGLEEPDEADVKKDSSLSAASIAQDDQSPIAPDADQPQQTDSKEGRGDREQVEGPKRPVRKWLGIW</sequence>
<name>A0A232LWA7_9EURO</name>
<dbReference type="OrthoDB" id="5397827at2759"/>
<feature type="compositionally biased region" description="Basic and acidic residues" evidence="1">
    <location>
        <begin position="261"/>
        <end position="276"/>
    </location>
</feature>